<comment type="similarity">
    <text evidence="1 4">Belongs to the UDP-glycosyltransferase family.</text>
</comment>
<keyword evidence="5" id="KW-1133">Transmembrane helix</keyword>
<protein>
    <recommendedName>
        <fullName evidence="5">UDP-glucuronosyltransferase</fullName>
        <ecNumber evidence="5">2.4.1.17</ecNumber>
    </recommendedName>
</protein>
<keyword evidence="5" id="KW-0732">Signal</keyword>
<name>A0A8J1TMC8_OWEFU</name>
<accession>A0A8J1TMC8</accession>
<keyword evidence="7" id="KW-1185">Reference proteome</keyword>
<evidence type="ECO:0000256" key="4">
    <source>
        <dbReference type="RuleBase" id="RU003718"/>
    </source>
</evidence>
<evidence type="ECO:0000256" key="5">
    <source>
        <dbReference type="RuleBase" id="RU362059"/>
    </source>
</evidence>
<keyword evidence="3 4" id="KW-0808">Transferase</keyword>
<comment type="caution">
    <text evidence="6">The sequence shown here is derived from an EMBL/GenBank/DDBJ whole genome shotgun (WGS) entry which is preliminary data.</text>
</comment>
<dbReference type="AlphaFoldDB" id="A0A8J1TMC8"/>
<evidence type="ECO:0000313" key="6">
    <source>
        <dbReference type="EMBL" id="CAH1801936.1"/>
    </source>
</evidence>
<proteinExistence type="inferred from homology"/>
<feature type="chain" id="PRO_5042621064" description="UDP-glucuronosyltransferase" evidence="5">
    <location>
        <begin position="26"/>
        <end position="525"/>
    </location>
</feature>
<dbReference type="EC" id="2.4.1.17" evidence="5"/>
<dbReference type="Gene3D" id="3.40.50.2000">
    <property type="entry name" value="Glycogen Phosphorylase B"/>
    <property type="match status" value="2"/>
</dbReference>
<dbReference type="InterPro" id="IPR035595">
    <property type="entry name" value="UDP_glycos_trans_CS"/>
</dbReference>
<reference evidence="6" key="1">
    <citation type="submission" date="2022-03" db="EMBL/GenBank/DDBJ databases">
        <authorList>
            <person name="Martin C."/>
        </authorList>
    </citation>
    <scope>NUCLEOTIDE SEQUENCE</scope>
</reference>
<comment type="subcellular location">
    <subcellularLocation>
        <location evidence="5">Membrane</location>
        <topology evidence="5">Single-pass membrane protein</topology>
    </subcellularLocation>
</comment>
<comment type="catalytic activity">
    <reaction evidence="5">
        <text>glucuronate acceptor + UDP-alpha-D-glucuronate = acceptor beta-D-glucuronoside + UDP + H(+)</text>
        <dbReference type="Rhea" id="RHEA:21032"/>
        <dbReference type="ChEBI" id="CHEBI:15378"/>
        <dbReference type="ChEBI" id="CHEBI:58052"/>
        <dbReference type="ChEBI" id="CHEBI:58223"/>
        <dbReference type="ChEBI" id="CHEBI:132367"/>
        <dbReference type="ChEBI" id="CHEBI:132368"/>
        <dbReference type="EC" id="2.4.1.17"/>
    </reaction>
</comment>
<dbReference type="Pfam" id="PF00201">
    <property type="entry name" value="UDPGT"/>
    <property type="match status" value="1"/>
</dbReference>
<gene>
    <name evidence="6" type="ORF">OFUS_LOCUS25665</name>
</gene>
<keyword evidence="2 4" id="KW-0328">Glycosyltransferase</keyword>
<dbReference type="OrthoDB" id="5835829at2759"/>
<dbReference type="GO" id="GO:0016020">
    <property type="term" value="C:membrane"/>
    <property type="evidence" value="ECO:0007669"/>
    <property type="project" value="UniProtKB-SubCell"/>
</dbReference>
<dbReference type="PANTHER" id="PTHR48043:SF145">
    <property type="entry name" value="FI06409P-RELATED"/>
    <property type="match status" value="1"/>
</dbReference>
<keyword evidence="5" id="KW-0812">Transmembrane</keyword>
<sequence length="525" mass="59761">MASTLNKCFVIAMVMYTTIMTQCQSGKILLLPSDHLSFVNMFKNLAEILRTEGHGVTMVTRAQYKDHVSIPGLELLLYDSPAFAKIRTQREHMAKIVKEDRMFKQITLFGEIQKVADLAIEDVQVIFSDSDIMNKLKTANFDLVIVDGSLVNRYSYIIPYYLNVKYMTLAGICTDPWNYGMPVLPSIEPYLMTAFSNKMTFKQRCGNLFKTLLSSIVQPSHDNTIVKELAPDKPMKSLKMLYADAEMYMVTIETTVVDYPRISMPSFRYVYGLGIKDPKPLSSDLETLMQQSNGVIIMTFGSAAGVGLTNQQLEKFFAAFRKVRLTVLMRHVAEIPPDIIKPENVHIRPWIPQNDILGHPKTKLFITHGGGTGQMEAVYHAVPMLTFPMGMDQTFNALRVKEKGYSETMDIATFTSEELQQTIEKITGNTSYKNSIKRASEILHDYPSPQKEIAFWVNHVMKFGGAHLRSQNHELAFYELYMLDVLIVTGLVIKIMVWILCCGCLKCCGWRMCVRDKQKQHRKLD</sequence>
<dbReference type="GO" id="GO:0015020">
    <property type="term" value="F:glucuronosyltransferase activity"/>
    <property type="evidence" value="ECO:0007669"/>
    <property type="project" value="UniProtKB-EC"/>
</dbReference>
<dbReference type="EMBL" id="CAIIXF020000012">
    <property type="protein sequence ID" value="CAH1801936.1"/>
    <property type="molecule type" value="Genomic_DNA"/>
</dbReference>
<feature type="signal peptide" evidence="5">
    <location>
        <begin position="1"/>
        <end position="25"/>
    </location>
</feature>
<dbReference type="CDD" id="cd03784">
    <property type="entry name" value="GT1_Gtf-like"/>
    <property type="match status" value="1"/>
</dbReference>
<feature type="transmembrane region" description="Helical" evidence="5">
    <location>
        <begin position="480"/>
        <end position="505"/>
    </location>
</feature>
<keyword evidence="5" id="KW-0472">Membrane</keyword>
<dbReference type="Proteomes" id="UP000749559">
    <property type="component" value="Unassembled WGS sequence"/>
</dbReference>
<organism evidence="6 7">
    <name type="scientific">Owenia fusiformis</name>
    <name type="common">Polychaete worm</name>
    <dbReference type="NCBI Taxonomy" id="6347"/>
    <lineage>
        <taxon>Eukaryota</taxon>
        <taxon>Metazoa</taxon>
        <taxon>Spiralia</taxon>
        <taxon>Lophotrochozoa</taxon>
        <taxon>Annelida</taxon>
        <taxon>Polychaeta</taxon>
        <taxon>Sedentaria</taxon>
        <taxon>Canalipalpata</taxon>
        <taxon>Sabellida</taxon>
        <taxon>Oweniida</taxon>
        <taxon>Oweniidae</taxon>
        <taxon>Owenia</taxon>
    </lineage>
</organism>
<evidence type="ECO:0000256" key="3">
    <source>
        <dbReference type="ARBA" id="ARBA00022679"/>
    </source>
</evidence>
<dbReference type="PROSITE" id="PS00375">
    <property type="entry name" value="UDPGT"/>
    <property type="match status" value="1"/>
</dbReference>
<dbReference type="FunFam" id="3.40.50.2000:FF:000021">
    <property type="entry name" value="UDP-glucuronosyltransferase"/>
    <property type="match status" value="1"/>
</dbReference>
<dbReference type="SUPFAM" id="SSF53756">
    <property type="entry name" value="UDP-Glycosyltransferase/glycogen phosphorylase"/>
    <property type="match status" value="1"/>
</dbReference>
<dbReference type="InterPro" id="IPR050271">
    <property type="entry name" value="UDP-glycosyltransferase"/>
</dbReference>
<evidence type="ECO:0000256" key="1">
    <source>
        <dbReference type="ARBA" id="ARBA00009995"/>
    </source>
</evidence>
<evidence type="ECO:0000313" key="7">
    <source>
        <dbReference type="Proteomes" id="UP000749559"/>
    </source>
</evidence>
<dbReference type="InterPro" id="IPR002213">
    <property type="entry name" value="UDP_glucos_trans"/>
</dbReference>
<dbReference type="PANTHER" id="PTHR48043">
    <property type="entry name" value="EG:EG0003.4 PROTEIN-RELATED"/>
    <property type="match status" value="1"/>
</dbReference>
<evidence type="ECO:0000256" key="2">
    <source>
        <dbReference type="ARBA" id="ARBA00022676"/>
    </source>
</evidence>